<dbReference type="Pfam" id="PF00067">
    <property type="entry name" value="p450"/>
    <property type="match status" value="1"/>
</dbReference>
<feature type="transmembrane region" description="Helical" evidence="10">
    <location>
        <begin position="46"/>
        <end position="72"/>
    </location>
</feature>
<dbReference type="InterPro" id="IPR036396">
    <property type="entry name" value="Cyt_P450_sf"/>
</dbReference>
<dbReference type="InterPro" id="IPR050121">
    <property type="entry name" value="Cytochrome_P450_monoxygenase"/>
</dbReference>
<sequence>MLPLSELTSRLLGSLPPPLDALKDITVPTTATVWASVCSLPYVGPYIAAFPLASLFGTLLATLLAYAAYIYWSWFIYYPSQLPWRNLPGPPSKSLLWGNMLEFVYAPPSSAFYSWIQTYGPTVRYMVACGNARILTTDAAFVQAMFTDCETWHKPWEAQLFLRRILGNGLTAIEGAEHIRIRRVCMPAFSHRNVRLMGPTFFDKAEELRDIWLKYATRTEPAGWAEAAPFPPKPEDEAQGGRKIDVMKGVMAMAIDIIGQAGFGYQLRALSTLQGEDNKLVDAFRNMIQGGMPNTRLQMFLEMIPWFRGRTKAERTVEECAKLAESVLAERLRQSKAEVAAQMAAEKEGIATGPSGTEAKDLLSLMLRSNMNPDIKVNQRLTDYDIQSQLRTFMLAGNETSASSTCWALLRMAKAPEIQSRLRAECMTLGERPSIDALDALPFLDAVVREVLRTDAVVQASIRTAQRDTVIKLATPVRGRDGNMITEVLMRRGDSAFIPMQVMNWDPEVWGPDSLEFNPDRFLRPGIPAKTVPGVYGNIMTFITGRHGCIGWRFAVTEVKVVLFTLIRAFSFEELPSKPEVVGQLKVILRPAVKGEDEETTYQLPLLVRALDTA</sequence>
<dbReference type="PANTHER" id="PTHR24305">
    <property type="entry name" value="CYTOCHROME P450"/>
    <property type="match status" value="1"/>
</dbReference>
<evidence type="ECO:0000256" key="10">
    <source>
        <dbReference type="SAM" id="Phobius"/>
    </source>
</evidence>
<dbReference type="PANTHER" id="PTHR24305:SF166">
    <property type="entry name" value="CYTOCHROME P450 12A4, MITOCHONDRIAL-RELATED"/>
    <property type="match status" value="1"/>
</dbReference>
<gene>
    <name evidence="11" type="ORF">A1Q2_07117</name>
</gene>
<dbReference type="Proteomes" id="UP000006757">
    <property type="component" value="Unassembled WGS sequence"/>
</dbReference>
<evidence type="ECO:0000313" key="11">
    <source>
        <dbReference type="EMBL" id="EKC98521.1"/>
    </source>
</evidence>
<organism evidence="11 12">
    <name type="scientific">Trichosporon asahii var. asahii (strain CBS 8904)</name>
    <name type="common">Yeast</name>
    <dbReference type="NCBI Taxonomy" id="1220162"/>
    <lineage>
        <taxon>Eukaryota</taxon>
        <taxon>Fungi</taxon>
        <taxon>Dikarya</taxon>
        <taxon>Basidiomycota</taxon>
        <taxon>Agaricomycotina</taxon>
        <taxon>Tremellomycetes</taxon>
        <taxon>Trichosporonales</taxon>
        <taxon>Trichosporonaceae</taxon>
        <taxon>Trichosporon</taxon>
    </lineage>
</organism>
<dbReference type="GO" id="GO:0016705">
    <property type="term" value="F:oxidoreductase activity, acting on paired donors, with incorporation or reduction of molecular oxygen"/>
    <property type="evidence" value="ECO:0007669"/>
    <property type="project" value="InterPro"/>
</dbReference>
<dbReference type="GO" id="GO:0004497">
    <property type="term" value="F:monooxygenase activity"/>
    <property type="evidence" value="ECO:0007669"/>
    <property type="project" value="UniProtKB-KW"/>
</dbReference>
<keyword evidence="12" id="KW-1185">Reference proteome</keyword>
<evidence type="ECO:0000256" key="3">
    <source>
        <dbReference type="ARBA" id="ARBA00010617"/>
    </source>
</evidence>
<dbReference type="PRINTS" id="PR00465">
    <property type="entry name" value="EP450IV"/>
</dbReference>
<dbReference type="GO" id="GO:0005506">
    <property type="term" value="F:iron ion binding"/>
    <property type="evidence" value="ECO:0007669"/>
    <property type="project" value="InterPro"/>
</dbReference>
<feature type="binding site" description="axial binding residue" evidence="9">
    <location>
        <position position="549"/>
    </location>
    <ligand>
        <name>heme</name>
        <dbReference type="ChEBI" id="CHEBI:30413"/>
    </ligand>
    <ligandPart>
        <name>Fe</name>
        <dbReference type="ChEBI" id="CHEBI:18248"/>
    </ligandPart>
</feature>
<dbReference type="PRINTS" id="PR00385">
    <property type="entry name" value="P450"/>
</dbReference>
<evidence type="ECO:0000256" key="7">
    <source>
        <dbReference type="ARBA" id="ARBA00023004"/>
    </source>
</evidence>
<keyword evidence="10" id="KW-1133">Transmembrane helix</keyword>
<comment type="caution">
    <text evidence="11">The sequence shown here is derived from an EMBL/GenBank/DDBJ whole genome shotgun (WGS) entry which is preliminary data.</text>
</comment>
<evidence type="ECO:0000256" key="6">
    <source>
        <dbReference type="ARBA" id="ARBA00023002"/>
    </source>
</evidence>
<dbReference type="STRING" id="1220162.K1VHC5"/>
<comment type="pathway">
    <text evidence="2">Secondary metabolite biosynthesis.</text>
</comment>
<keyword evidence="5 9" id="KW-0479">Metal-binding</keyword>
<accession>K1VHC5</accession>
<dbReference type="InterPro" id="IPR002403">
    <property type="entry name" value="Cyt_P450_E_grp-IV"/>
</dbReference>
<proteinExistence type="inferred from homology"/>
<evidence type="ECO:0000313" key="12">
    <source>
        <dbReference type="Proteomes" id="UP000006757"/>
    </source>
</evidence>
<comment type="similarity">
    <text evidence="3">Belongs to the cytochrome P450 family.</text>
</comment>
<reference evidence="11 12" key="1">
    <citation type="journal article" date="2012" name="Eukaryot. Cell">
        <title>Genome sequence of the Trichosporon asahii environmental strain CBS 8904.</title>
        <authorList>
            <person name="Yang R.Y."/>
            <person name="Li H.T."/>
            <person name="Zhu H."/>
            <person name="Zhou G.P."/>
            <person name="Wang M."/>
            <person name="Wang L."/>
        </authorList>
    </citation>
    <scope>NUCLEOTIDE SEQUENCE [LARGE SCALE GENOMIC DNA]</scope>
    <source>
        <strain evidence="11 12">CBS 8904</strain>
    </source>
</reference>
<keyword evidence="6" id="KW-0560">Oxidoreductase</keyword>
<keyword evidence="4 9" id="KW-0349">Heme</keyword>
<protein>
    <submittedName>
        <fullName evidence="11">Cytochrome P450</fullName>
    </submittedName>
</protein>
<evidence type="ECO:0000256" key="1">
    <source>
        <dbReference type="ARBA" id="ARBA00001971"/>
    </source>
</evidence>
<dbReference type="HOGENOM" id="CLU_001570_5_11_1"/>
<evidence type="ECO:0000256" key="8">
    <source>
        <dbReference type="ARBA" id="ARBA00023033"/>
    </source>
</evidence>
<dbReference type="OrthoDB" id="1470350at2759"/>
<dbReference type="Gene3D" id="1.10.630.10">
    <property type="entry name" value="Cytochrome P450"/>
    <property type="match status" value="1"/>
</dbReference>
<dbReference type="SUPFAM" id="SSF48264">
    <property type="entry name" value="Cytochrome P450"/>
    <property type="match status" value="1"/>
</dbReference>
<keyword evidence="10" id="KW-0472">Membrane</keyword>
<dbReference type="GO" id="GO:0020037">
    <property type="term" value="F:heme binding"/>
    <property type="evidence" value="ECO:0007669"/>
    <property type="project" value="InterPro"/>
</dbReference>
<name>K1VHC5_TRIAC</name>
<comment type="cofactor">
    <cofactor evidence="1 9">
        <name>heme</name>
        <dbReference type="ChEBI" id="CHEBI:30413"/>
    </cofactor>
</comment>
<dbReference type="AlphaFoldDB" id="K1VHC5"/>
<dbReference type="EMBL" id="AMBO01000387">
    <property type="protein sequence ID" value="EKC98521.1"/>
    <property type="molecule type" value="Genomic_DNA"/>
</dbReference>
<dbReference type="InParanoid" id="K1VHC5"/>
<dbReference type="eggNOG" id="KOG0157">
    <property type="taxonomic scope" value="Eukaryota"/>
</dbReference>
<keyword evidence="8" id="KW-0503">Monooxygenase</keyword>
<keyword evidence="10" id="KW-0812">Transmembrane</keyword>
<evidence type="ECO:0000256" key="4">
    <source>
        <dbReference type="ARBA" id="ARBA00022617"/>
    </source>
</evidence>
<dbReference type="OMA" id="ICMGRIP"/>
<evidence type="ECO:0000256" key="5">
    <source>
        <dbReference type="ARBA" id="ARBA00022723"/>
    </source>
</evidence>
<keyword evidence="7 9" id="KW-0408">Iron</keyword>
<dbReference type="InterPro" id="IPR001128">
    <property type="entry name" value="Cyt_P450"/>
</dbReference>
<evidence type="ECO:0000256" key="2">
    <source>
        <dbReference type="ARBA" id="ARBA00005179"/>
    </source>
</evidence>
<evidence type="ECO:0000256" key="9">
    <source>
        <dbReference type="PIRSR" id="PIRSR602403-1"/>
    </source>
</evidence>